<dbReference type="InterPro" id="IPR014017">
    <property type="entry name" value="DNA_helicase_UvrD-like_C"/>
</dbReference>
<comment type="catalytic activity">
    <reaction evidence="9">
        <text>ATP + H2O = ADP + phosphate + H(+)</text>
        <dbReference type="Rhea" id="RHEA:13065"/>
        <dbReference type="ChEBI" id="CHEBI:15377"/>
        <dbReference type="ChEBI" id="CHEBI:15378"/>
        <dbReference type="ChEBI" id="CHEBI:30616"/>
        <dbReference type="ChEBI" id="CHEBI:43474"/>
        <dbReference type="ChEBI" id="CHEBI:456216"/>
        <dbReference type="EC" id="5.6.2.4"/>
    </reaction>
</comment>
<dbReference type="GO" id="GO:0003677">
    <property type="term" value="F:DNA binding"/>
    <property type="evidence" value="ECO:0007669"/>
    <property type="project" value="InterPro"/>
</dbReference>
<dbReference type="FunFam" id="3.30.420.10:FF:000045">
    <property type="entry name" value="3'-5' exonuclease DinG"/>
    <property type="match status" value="1"/>
</dbReference>
<evidence type="ECO:0000256" key="8">
    <source>
        <dbReference type="ARBA" id="ARBA00034808"/>
    </source>
</evidence>
<dbReference type="InterPro" id="IPR014016">
    <property type="entry name" value="UvrD-like_ATP-bd"/>
</dbReference>
<keyword evidence="3 12" id="KW-0347">Helicase</keyword>
<evidence type="ECO:0000256" key="7">
    <source>
        <dbReference type="ARBA" id="ARBA00034617"/>
    </source>
</evidence>
<organism evidence="12 13">
    <name type="scientific">Gordonia otitidis (strain DSM 44809 / CCUG 52243 / JCM 12355 / NBRC 100426 / IFM 10032)</name>
    <dbReference type="NCBI Taxonomy" id="1108044"/>
    <lineage>
        <taxon>Bacteria</taxon>
        <taxon>Bacillati</taxon>
        <taxon>Actinomycetota</taxon>
        <taxon>Actinomycetes</taxon>
        <taxon>Mycobacteriales</taxon>
        <taxon>Gordoniaceae</taxon>
        <taxon>Gordonia</taxon>
    </lineage>
</organism>
<dbReference type="EMBL" id="BAFB01000062">
    <property type="protein sequence ID" value="GAB33315.1"/>
    <property type="molecule type" value="Genomic_DNA"/>
</dbReference>
<dbReference type="CDD" id="cd06127">
    <property type="entry name" value="DEDDh"/>
    <property type="match status" value="1"/>
</dbReference>
<evidence type="ECO:0000256" key="10">
    <source>
        <dbReference type="SAM" id="MobiDB-lite"/>
    </source>
</evidence>
<evidence type="ECO:0000256" key="2">
    <source>
        <dbReference type="ARBA" id="ARBA00022801"/>
    </source>
</evidence>
<comment type="catalytic activity">
    <reaction evidence="7">
        <text>Couples ATP hydrolysis with the unwinding of duplex DNA by translocating in the 3'-5' direction.</text>
        <dbReference type="EC" id="5.6.2.4"/>
    </reaction>
</comment>
<dbReference type="PANTHER" id="PTHR11070">
    <property type="entry name" value="UVRD / RECB / PCRA DNA HELICASE FAMILY MEMBER"/>
    <property type="match status" value="1"/>
</dbReference>
<dbReference type="InterPro" id="IPR036397">
    <property type="entry name" value="RNaseH_sf"/>
</dbReference>
<keyword evidence="4" id="KW-0540">Nuclease</keyword>
<gene>
    <name evidence="12" type="ORF">GOOTI_062_00080</name>
</gene>
<dbReference type="GO" id="GO:0005524">
    <property type="term" value="F:ATP binding"/>
    <property type="evidence" value="ECO:0007669"/>
    <property type="project" value="UniProtKB-KW"/>
</dbReference>
<sequence>MSDEPQMITVRKARRPFPSATLGVLAKHPFVAIDLETTGPSSHAHRIVEVGAVKMRADGTVIDTFGTVTNPGDDVPLTASAQRIHHITPHEIRCAPPLPVVLNELADFIGPNGVVAHNIPFESRFLSAAFERLDRPTPTWQGLCTLATARRFIDAPSHKLSSLIELLELDARNTHRAVDDAHACGLLAAYLIDTLGVSDLEPLTGTSTHSGGGRVDHEQAVGALTTSLGATVIATHQRATPASRPTRATPVADIPDLPTAPERAPDTQPAPAAGTRPAAAPPAQMTAALVKSAFGGHSPTDEQMAAVEAFQQSSCLRLPALAGTGKTSTLLALARIEQHTHADRRGTYVAFNKSVAKEAAHKFPSTVQAMTAHSLAYKNIKSTPYGALIGKLNQEVPKWRTTAEAIHPRRTVVQMRDGERLFNEYVVGRYALRAVEEFCKTLDPDITDAHMPPIVGIERGSQQEQQLAAAVIPCARRAWKNLLDPHSMAVRFSHSVYLKLYADSDPRIGRDGDFIFLDEAQDSNALVRHIISRQKHLQIVLVGDENQSIYRFTGAVNAMRLFDCDQTVHLTQSFRFGDAVAETANCYLARLHAPVRVRGNPLIDDYVTFTDTDATAILARTNGGAVAEVIDAQRAGHKVAMIGKNDEAVKFCTTARSLLAGQSPQDPTYAAFSTWTDLTEWLENQPGVSDVAVLAKLITDNGVDVIESALNNLVDPRRADVTVATCHRAKGLEFPGVRIADDFDDPDEAPREGPFALSDDDIVDEQRLAYVALTRAQKTLNPGRLLKPRDLSFVREAPAGMLL</sequence>
<evidence type="ECO:0000256" key="4">
    <source>
        <dbReference type="ARBA" id="ARBA00022839"/>
    </source>
</evidence>
<evidence type="ECO:0000256" key="6">
    <source>
        <dbReference type="ARBA" id="ARBA00023235"/>
    </source>
</evidence>
<dbReference type="Proteomes" id="UP000005038">
    <property type="component" value="Unassembled WGS sequence"/>
</dbReference>
<dbReference type="Pfam" id="PF13361">
    <property type="entry name" value="UvrD_C"/>
    <property type="match status" value="1"/>
</dbReference>
<dbReference type="Pfam" id="PF00580">
    <property type="entry name" value="UvrD-helicase"/>
    <property type="match status" value="1"/>
</dbReference>
<dbReference type="GO" id="GO:0043138">
    <property type="term" value="F:3'-5' DNA helicase activity"/>
    <property type="evidence" value="ECO:0007669"/>
    <property type="project" value="UniProtKB-EC"/>
</dbReference>
<reference evidence="12" key="1">
    <citation type="submission" date="2012-02" db="EMBL/GenBank/DDBJ databases">
        <title>Whole genome shotgun sequence of Gordonia otitidis NBRC 100426.</title>
        <authorList>
            <person name="Yoshida I."/>
            <person name="Hosoyama A."/>
            <person name="Tsuchikane K."/>
            <person name="Katsumata H."/>
            <person name="Yamazaki S."/>
            <person name="Fujita N."/>
        </authorList>
    </citation>
    <scope>NUCLEOTIDE SEQUENCE [LARGE SCALE GENOMIC DNA]</scope>
    <source>
        <strain evidence="12">NBRC 100426</strain>
    </source>
</reference>
<keyword evidence="1" id="KW-0547">Nucleotide-binding</keyword>
<accession>H5TIK7</accession>
<keyword evidence="4" id="KW-0269">Exonuclease</keyword>
<keyword evidence="13" id="KW-1185">Reference proteome</keyword>
<keyword evidence="2" id="KW-0378">Hydrolase</keyword>
<feature type="region of interest" description="Disordered" evidence="10">
    <location>
        <begin position="236"/>
        <end position="284"/>
    </location>
</feature>
<dbReference type="STRING" id="1108044.GOOTI_062_00080"/>
<evidence type="ECO:0000256" key="9">
    <source>
        <dbReference type="ARBA" id="ARBA00048988"/>
    </source>
</evidence>
<evidence type="ECO:0000256" key="3">
    <source>
        <dbReference type="ARBA" id="ARBA00022806"/>
    </source>
</evidence>
<proteinExistence type="predicted"/>
<keyword evidence="5" id="KW-0067">ATP-binding</keyword>
<dbReference type="SMART" id="SM00479">
    <property type="entry name" value="EXOIII"/>
    <property type="match status" value="1"/>
</dbReference>
<keyword evidence="6" id="KW-0413">Isomerase</keyword>
<dbReference type="GO" id="GO:0016887">
    <property type="term" value="F:ATP hydrolysis activity"/>
    <property type="evidence" value="ECO:0007669"/>
    <property type="project" value="RHEA"/>
</dbReference>
<dbReference type="InterPro" id="IPR013520">
    <property type="entry name" value="Ribonucl_H"/>
</dbReference>
<dbReference type="GO" id="GO:0004527">
    <property type="term" value="F:exonuclease activity"/>
    <property type="evidence" value="ECO:0007669"/>
    <property type="project" value="UniProtKB-KW"/>
</dbReference>
<dbReference type="PANTHER" id="PTHR11070:SF30">
    <property type="entry name" value="F-BOX DNA HELICASE 1"/>
    <property type="match status" value="1"/>
</dbReference>
<dbReference type="AlphaFoldDB" id="H5TIK7"/>
<name>H5TIK7_GORO1</name>
<protein>
    <recommendedName>
        <fullName evidence="8">DNA 3'-5' helicase</fullName>
        <ecNumber evidence="8">5.6.2.4</ecNumber>
    </recommendedName>
</protein>
<dbReference type="Gene3D" id="3.30.420.10">
    <property type="entry name" value="Ribonuclease H-like superfamily/Ribonuclease H"/>
    <property type="match status" value="1"/>
</dbReference>
<dbReference type="EC" id="5.6.2.4" evidence="8"/>
<feature type="domain" description="Exonuclease" evidence="11">
    <location>
        <begin position="29"/>
        <end position="197"/>
    </location>
</feature>
<evidence type="ECO:0000313" key="12">
    <source>
        <dbReference type="EMBL" id="GAB33315.1"/>
    </source>
</evidence>
<comment type="caution">
    <text evidence="12">The sequence shown here is derived from an EMBL/GenBank/DDBJ whole genome shotgun (WGS) entry which is preliminary data.</text>
</comment>
<evidence type="ECO:0000256" key="1">
    <source>
        <dbReference type="ARBA" id="ARBA00022741"/>
    </source>
</evidence>
<dbReference type="InterPro" id="IPR012337">
    <property type="entry name" value="RNaseH-like_sf"/>
</dbReference>
<evidence type="ECO:0000259" key="11">
    <source>
        <dbReference type="SMART" id="SM00479"/>
    </source>
</evidence>
<feature type="compositionally biased region" description="Low complexity" evidence="10">
    <location>
        <begin position="269"/>
        <end position="284"/>
    </location>
</feature>
<evidence type="ECO:0000256" key="5">
    <source>
        <dbReference type="ARBA" id="ARBA00022840"/>
    </source>
</evidence>
<evidence type="ECO:0000313" key="13">
    <source>
        <dbReference type="Proteomes" id="UP000005038"/>
    </source>
</evidence>
<dbReference type="InterPro" id="IPR027417">
    <property type="entry name" value="P-loop_NTPase"/>
</dbReference>
<dbReference type="GO" id="GO:0000725">
    <property type="term" value="P:recombinational repair"/>
    <property type="evidence" value="ECO:0007669"/>
    <property type="project" value="TreeGrafter"/>
</dbReference>
<dbReference type="OrthoDB" id="5318045at2"/>
<dbReference type="SUPFAM" id="SSF53098">
    <property type="entry name" value="Ribonuclease H-like"/>
    <property type="match status" value="1"/>
</dbReference>
<dbReference type="SUPFAM" id="SSF52540">
    <property type="entry name" value="P-loop containing nucleoside triphosphate hydrolases"/>
    <property type="match status" value="1"/>
</dbReference>
<dbReference type="Pfam" id="PF00929">
    <property type="entry name" value="RNase_T"/>
    <property type="match status" value="1"/>
</dbReference>
<dbReference type="InterPro" id="IPR000212">
    <property type="entry name" value="DNA_helicase_UvrD/REP"/>
</dbReference>
<dbReference type="Gene3D" id="3.40.50.300">
    <property type="entry name" value="P-loop containing nucleotide triphosphate hydrolases"/>
    <property type="match status" value="2"/>
</dbReference>